<gene>
    <name evidence="1" type="ORF">UV68_C0006G0032</name>
</gene>
<accession>A0A0G1FHV2</accession>
<dbReference type="AlphaFoldDB" id="A0A0G1FHV2"/>
<proteinExistence type="predicted"/>
<protein>
    <submittedName>
        <fullName evidence="1">Uncharacterized protein</fullName>
    </submittedName>
</protein>
<dbReference type="EMBL" id="LCFK01000006">
    <property type="protein sequence ID" value="KKS94646.1"/>
    <property type="molecule type" value="Genomic_DNA"/>
</dbReference>
<organism evidence="1 2">
    <name type="scientific">Candidatus Collierbacteria bacterium GW2011_GWC2_43_12</name>
    <dbReference type="NCBI Taxonomy" id="1618390"/>
    <lineage>
        <taxon>Bacteria</taxon>
        <taxon>Candidatus Collieribacteriota</taxon>
    </lineage>
</organism>
<name>A0A0G1FHV2_9BACT</name>
<evidence type="ECO:0000313" key="2">
    <source>
        <dbReference type="Proteomes" id="UP000033980"/>
    </source>
</evidence>
<evidence type="ECO:0000313" key="1">
    <source>
        <dbReference type="EMBL" id="KKS94646.1"/>
    </source>
</evidence>
<comment type="caution">
    <text evidence="1">The sequence shown here is derived from an EMBL/GenBank/DDBJ whole genome shotgun (WGS) entry which is preliminary data.</text>
</comment>
<dbReference type="Proteomes" id="UP000033980">
    <property type="component" value="Unassembled WGS sequence"/>
</dbReference>
<reference evidence="1 2" key="1">
    <citation type="journal article" date="2015" name="Nature">
        <title>rRNA introns, odd ribosomes, and small enigmatic genomes across a large radiation of phyla.</title>
        <authorList>
            <person name="Brown C.T."/>
            <person name="Hug L.A."/>
            <person name="Thomas B.C."/>
            <person name="Sharon I."/>
            <person name="Castelle C.J."/>
            <person name="Singh A."/>
            <person name="Wilkins M.J."/>
            <person name="Williams K.H."/>
            <person name="Banfield J.F."/>
        </authorList>
    </citation>
    <scope>NUCLEOTIDE SEQUENCE [LARGE SCALE GENOMIC DNA]</scope>
</reference>
<sequence length="54" mass="5900">MIVTAAVLNRALGQIVHQFMVYVGDLMIPWIVPDLIIVQVDAVTEGNVGHVLMV</sequence>